<dbReference type="InterPro" id="IPR010982">
    <property type="entry name" value="Lambda_DNA-bd_dom_sf"/>
</dbReference>
<dbReference type="CDD" id="cd06267">
    <property type="entry name" value="PBP1_LacI_sugar_binding-like"/>
    <property type="match status" value="1"/>
</dbReference>
<accession>A0A4V1M687</accession>
<keyword evidence="3" id="KW-0804">Transcription</keyword>
<evidence type="ECO:0000256" key="1">
    <source>
        <dbReference type="ARBA" id="ARBA00023015"/>
    </source>
</evidence>
<dbReference type="Gene3D" id="3.40.50.2300">
    <property type="match status" value="2"/>
</dbReference>
<dbReference type="OrthoDB" id="185538at2"/>
<feature type="domain" description="HTH lacI-type" evidence="4">
    <location>
        <begin position="8"/>
        <end position="81"/>
    </location>
</feature>
<evidence type="ECO:0000313" key="6">
    <source>
        <dbReference type="Proteomes" id="UP000290218"/>
    </source>
</evidence>
<keyword evidence="6" id="KW-1185">Reference proteome</keyword>
<dbReference type="Gene3D" id="1.10.260.40">
    <property type="entry name" value="lambda repressor-like DNA-binding domains"/>
    <property type="match status" value="1"/>
</dbReference>
<name>A0A4V1M687_9BACT</name>
<dbReference type="GO" id="GO:0000976">
    <property type="term" value="F:transcription cis-regulatory region binding"/>
    <property type="evidence" value="ECO:0007669"/>
    <property type="project" value="TreeGrafter"/>
</dbReference>
<proteinExistence type="predicted"/>
<protein>
    <submittedName>
        <fullName evidence="5">LacI family transcriptional regulator</fullName>
    </submittedName>
</protein>
<dbReference type="SUPFAM" id="SSF47413">
    <property type="entry name" value="lambda repressor-like DNA-binding domains"/>
    <property type="match status" value="1"/>
</dbReference>
<reference evidence="5 6" key="1">
    <citation type="submission" date="2019-01" db="EMBL/GenBank/DDBJ databases">
        <title>Lacunisphaera sp. strain TWA-58.</title>
        <authorList>
            <person name="Chen W.-M."/>
        </authorList>
    </citation>
    <scope>NUCLEOTIDE SEQUENCE [LARGE SCALE GENOMIC DNA]</scope>
    <source>
        <strain evidence="5 6">TWA-58</strain>
    </source>
</reference>
<dbReference type="AlphaFoldDB" id="A0A4V1M687"/>
<evidence type="ECO:0000259" key="4">
    <source>
        <dbReference type="SMART" id="SM00354"/>
    </source>
</evidence>
<dbReference type="SMART" id="SM00354">
    <property type="entry name" value="HTH_LACI"/>
    <property type="match status" value="1"/>
</dbReference>
<dbReference type="Pfam" id="PF13377">
    <property type="entry name" value="Peripla_BP_3"/>
    <property type="match status" value="1"/>
</dbReference>
<dbReference type="InterPro" id="IPR046335">
    <property type="entry name" value="LacI/GalR-like_sensor"/>
</dbReference>
<dbReference type="CDD" id="cd01392">
    <property type="entry name" value="HTH_LacI"/>
    <property type="match status" value="1"/>
</dbReference>
<dbReference type="GO" id="GO:0003700">
    <property type="term" value="F:DNA-binding transcription factor activity"/>
    <property type="evidence" value="ECO:0007669"/>
    <property type="project" value="TreeGrafter"/>
</dbReference>
<dbReference type="SUPFAM" id="SSF53822">
    <property type="entry name" value="Periplasmic binding protein-like I"/>
    <property type="match status" value="1"/>
</dbReference>
<organism evidence="5 6">
    <name type="scientific">Oleiharenicola lentus</name>
    <dbReference type="NCBI Taxonomy" id="2508720"/>
    <lineage>
        <taxon>Bacteria</taxon>
        <taxon>Pseudomonadati</taxon>
        <taxon>Verrucomicrobiota</taxon>
        <taxon>Opitutia</taxon>
        <taxon>Opitutales</taxon>
        <taxon>Opitutaceae</taxon>
        <taxon>Oleiharenicola</taxon>
    </lineage>
</organism>
<dbReference type="EMBL" id="SDHX01000001">
    <property type="protein sequence ID" value="RXK54539.1"/>
    <property type="molecule type" value="Genomic_DNA"/>
</dbReference>
<keyword evidence="1" id="KW-0805">Transcription regulation</keyword>
<dbReference type="PANTHER" id="PTHR30146">
    <property type="entry name" value="LACI-RELATED TRANSCRIPTIONAL REPRESSOR"/>
    <property type="match status" value="1"/>
</dbReference>
<dbReference type="RefSeq" id="WP_129045903.1">
    <property type="nucleotide sequence ID" value="NZ_SDHX01000001.1"/>
</dbReference>
<evidence type="ECO:0000256" key="2">
    <source>
        <dbReference type="ARBA" id="ARBA00023125"/>
    </source>
</evidence>
<evidence type="ECO:0000313" key="5">
    <source>
        <dbReference type="EMBL" id="RXK54539.1"/>
    </source>
</evidence>
<gene>
    <name evidence="5" type="ORF">ESB00_01160</name>
</gene>
<dbReference type="PANTHER" id="PTHR30146:SF109">
    <property type="entry name" value="HTH-TYPE TRANSCRIPTIONAL REGULATOR GALS"/>
    <property type="match status" value="1"/>
</dbReference>
<dbReference type="InterPro" id="IPR028082">
    <property type="entry name" value="Peripla_BP_I"/>
</dbReference>
<comment type="caution">
    <text evidence="5">The sequence shown here is derived from an EMBL/GenBank/DDBJ whole genome shotgun (WGS) entry which is preliminary data.</text>
</comment>
<dbReference type="Proteomes" id="UP000290218">
    <property type="component" value="Unassembled WGS sequence"/>
</dbReference>
<keyword evidence="2" id="KW-0238">DNA-binding</keyword>
<evidence type="ECO:0000256" key="3">
    <source>
        <dbReference type="ARBA" id="ARBA00023163"/>
    </source>
</evidence>
<sequence>MSMRPKRRVSQQSIARDLGISQALVSLALNGRKEGINPETYKTIWDHASRLGYQPKGMNPAQSPAGVRQRQVGFILRSGLSIHNQGSYFSLVLHGLHTALAARGHTAVFLGAEDTLEPARLAELFPSGHSMRGVVLLGEVAAPFLKSLRRHETRLVAVSARHPGQCHSVIGNEAQALDLLVRHLHELGHRRFGWIGGNVGLNRHQMRFDAFHDALRAHGLAAEERYCVRLAQGDRAEGFEAVLSLRPHLRRKDFPTAFLCYNTLMAAGAVKAFVHEGWRVPADVSIAGADNSRLAAAESPQITVAGSDAEKLGAAAARLLLDATGDDEESINDLILPAQLVPGGTTGPAPA</sequence>
<dbReference type="InterPro" id="IPR000843">
    <property type="entry name" value="HTH_LacI"/>
</dbReference>